<comment type="subunit">
    <text evidence="6">Monomer.</text>
</comment>
<proteinExistence type="inferred from homology"/>
<comment type="similarity">
    <text evidence="6">Belongs to the peptidase M24A family. Methionine aminopeptidase type 1 subfamily.</text>
</comment>
<feature type="binding site" evidence="6">
    <location>
        <position position="176"/>
    </location>
    <ligand>
        <name>substrate</name>
    </ligand>
</feature>
<keyword evidence="3 6" id="KW-0645">Protease</keyword>
<dbReference type="GO" id="GO:0070006">
    <property type="term" value="F:metalloaminopeptidase activity"/>
    <property type="evidence" value="ECO:0007669"/>
    <property type="project" value="UniProtKB-UniRule"/>
</dbReference>
<dbReference type="GO" id="GO:0046872">
    <property type="term" value="F:metal ion binding"/>
    <property type="evidence" value="ECO:0007669"/>
    <property type="project" value="UniProtKB-UniRule"/>
</dbReference>
<feature type="binding site" evidence="6">
    <location>
        <position position="106"/>
    </location>
    <ligand>
        <name>a divalent metal cation</name>
        <dbReference type="ChEBI" id="CHEBI:60240"/>
        <label>1</label>
    </ligand>
</feature>
<feature type="binding site" evidence="6">
    <location>
        <position position="77"/>
    </location>
    <ligand>
        <name>substrate</name>
    </ligand>
</feature>
<feature type="binding site" evidence="6">
    <location>
        <position position="169"/>
    </location>
    <ligand>
        <name>a divalent metal cation</name>
        <dbReference type="ChEBI" id="CHEBI:60240"/>
        <label>2</label>
        <note>catalytic</note>
    </ligand>
</feature>
<feature type="binding site" evidence="6">
    <location>
        <position position="233"/>
    </location>
    <ligand>
        <name>a divalent metal cation</name>
        <dbReference type="ChEBI" id="CHEBI:60240"/>
        <label>2</label>
        <note>catalytic</note>
    </ligand>
</feature>
<keyword evidence="10" id="KW-1185">Reference proteome</keyword>
<dbReference type="InterPro" id="IPR036005">
    <property type="entry name" value="Creatinase/aminopeptidase-like"/>
</dbReference>
<dbReference type="EMBL" id="FUYN01000008">
    <property type="protein sequence ID" value="SKB68828.1"/>
    <property type="molecule type" value="Genomic_DNA"/>
</dbReference>
<keyword evidence="4 6" id="KW-0479">Metal-binding</keyword>
<evidence type="ECO:0000256" key="7">
    <source>
        <dbReference type="RuleBase" id="RU003653"/>
    </source>
</evidence>
<dbReference type="GO" id="GO:0005829">
    <property type="term" value="C:cytosol"/>
    <property type="evidence" value="ECO:0007669"/>
    <property type="project" value="TreeGrafter"/>
</dbReference>
<evidence type="ECO:0000313" key="9">
    <source>
        <dbReference type="EMBL" id="SKB68828.1"/>
    </source>
</evidence>
<dbReference type="Gene3D" id="3.90.230.10">
    <property type="entry name" value="Creatinase/methionine aminopeptidase superfamily"/>
    <property type="match status" value="1"/>
</dbReference>
<dbReference type="InterPro" id="IPR001714">
    <property type="entry name" value="Pept_M24_MAP"/>
</dbReference>
<evidence type="ECO:0000256" key="3">
    <source>
        <dbReference type="ARBA" id="ARBA00022670"/>
    </source>
</evidence>
<feature type="domain" description="Peptidase M24" evidence="8">
    <location>
        <begin position="11"/>
        <end position="239"/>
    </location>
</feature>
<evidence type="ECO:0000256" key="2">
    <source>
        <dbReference type="ARBA" id="ARBA00022438"/>
    </source>
</evidence>
<protein>
    <recommendedName>
        <fullName evidence="6 7">Methionine aminopeptidase</fullName>
        <shortName evidence="6">MAP</shortName>
        <shortName evidence="6">MetAP</shortName>
        <ecNumber evidence="6 7">3.4.11.18</ecNumber>
    </recommendedName>
    <alternativeName>
        <fullName evidence="6">Peptidase M</fullName>
    </alternativeName>
</protein>
<dbReference type="PANTHER" id="PTHR43330:SF27">
    <property type="entry name" value="METHIONINE AMINOPEPTIDASE"/>
    <property type="match status" value="1"/>
</dbReference>
<name>A0A1T5DAK3_9FIRM</name>
<comment type="catalytic activity">
    <reaction evidence="6 7">
        <text>Release of N-terminal amino acids, preferentially methionine, from peptides and arylamides.</text>
        <dbReference type="EC" id="3.4.11.18"/>
    </reaction>
</comment>
<dbReference type="PROSITE" id="PS00680">
    <property type="entry name" value="MAP_1"/>
    <property type="match status" value="1"/>
</dbReference>
<keyword evidence="5 6" id="KW-0378">Hydrolase</keyword>
<evidence type="ECO:0000259" key="8">
    <source>
        <dbReference type="Pfam" id="PF00557"/>
    </source>
</evidence>
<dbReference type="OrthoDB" id="9802055at2"/>
<organism evidence="9 10">
    <name type="scientific">Acetoanaerobium noterae</name>
    <dbReference type="NCBI Taxonomy" id="745369"/>
    <lineage>
        <taxon>Bacteria</taxon>
        <taxon>Bacillati</taxon>
        <taxon>Bacillota</taxon>
        <taxon>Clostridia</taxon>
        <taxon>Peptostreptococcales</taxon>
        <taxon>Filifactoraceae</taxon>
        <taxon>Acetoanaerobium</taxon>
    </lineage>
</organism>
<evidence type="ECO:0000256" key="5">
    <source>
        <dbReference type="ARBA" id="ARBA00022801"/>
    </source>
</evidence>
<reference evidence="10" key="1">
    <citation type="submission" date="2017-02" db="EMBL/GenBank/DDBJ databases">
        <authorList>
            <person name="Varghese N."/>
            <person name="Submissions S."/>
        </authorList>
    </citation>
    <scope>NUCLEOTIDE SEQUENCE [LARGE SCALE GENOMIC DNA]</scope>
    <source>
        <strain evidence="10">ATCC 35199</strain>
    </source>
</reference>
<dbReference type="HAMAP" id="MF_01974">
    <property type="entry name" value="MetAP_1"/>
    <property type="match status" value="1"/>
</dbReference>
<accession>A0A1T5DAK3</accession>
<dbReference type="InterPro" id="IPR000994">
    <property type="entry name" value="Pept_M24"/>
</dbReference>
<comment type="function">
    <text evidence="1 6">Removes the N-terminal methionine from nascent proteins. The N-terminal methionine is often cleaved when the second residue in the primary sequence is small and uncharged (Met-Ala-, Cys, Gly, Pro, Ser, Thr, or Val). Requires deformylation of the N(alpha)-formylated initiator methionine before it can be hydrolyzed.</text>
</comment>
<dbReference type="NCBIfam" id="TIGR00500">
    <property type="entry name" value="met_pdase_I"/>
    <property type="match status" value="1"/>
</dbReference>
<gene>
    <name evidence="6" type="primary">map</name>
    <name evidence="9" type="ORF">SAMN02745120_2681</name>
</gene>
<feature type="binding site" evidence="6">
    <location>
        <position position="95"/>
    </location>
    <ligand>
        <name>a divalent metal cation</name>
        <dbReference type="ChEBI" id="CHEBI:60240"/>
        <label>1</label>
    </ligand>
</feature>
<dbReference type="GO" id="GO:0004239">
    <property type="term" value="F:initiator methionyl aminopeptidase activity"/>
    <property type="evidence" value="ECO:0007669"/>
    <property type="project" value="UniProtKB-UniRule"/>
</dbReference>
<evidence type="ECO:0000256" key="6">
    <source>
        <dbReference type="HAMAP-Rule" id="MF_01974"/>
    </source>
</evidence>
<dbReference type="SUPFAM" id="SSF55920">
    <property type="entry name" value="Creatinase/aminopeptidase"/>
    <property type="match status" value="1"/>
</dbReference>
<feature type="binding site" evidence="6">
    <location>
        <position position="233"/>
    </location>
    <ligand>
        <name>a divalent metal cation</name>
        <dbReference type="ChEBI" id="CHEBI:60240"/>
        <label>1</label>
    </ligand>
</feature>
<dbReference type="AlphaFoldDB" id="A0A1T5DAK3"/>
<keyword evidence="2 6" id="KW-0031">Aminopeptidase</keyword>
<evidence type="ECO:0000313" key="10">
    <source>
        <dbReference type="Proteomes" id="UP000243406"/>
    </source>
</evidence>
<dbReference type="CDD" id="cd01086">
    <property type="entry name" value="MetAP1"/>
    <property type="match status" value="1"/>
</dbReference>
<dbReference type="Proteomes" id="UP000243406">
    <property type="component" value="Unassembled WGS sequence"/>
</dbReference>
<feature type="binding site" evidence="6">
    <location>
        <position position="202"/>
    </location>
    <ligand>
        <name>a divalent metal cation</name>
        <dbReference type="ChEBI" id="CHEBI:60240"/>
        <label>2</label>
        <note>catalytic</note>
    </ligand>
</feature>
<evidence type="ECO:0000256" key="1">
    <source>
        <dbReference type="ARBA" id="ARBA00002521"/>
    </source>
</evidence>
<dbReference type="RefSeq" id="WP_079590499.1">
    <property type="nucleotide sequence ID" value="NZ_DAMBHZ010000017.1"/>
</dbReference>
<dbReference type="GO" id="GO:0006508">
    <property type="term" value="P:proteolysis"/>
    <property type="evidence" value="ECO:0007669"/>
    <property type="project" value="UniProtKB-KW"/>
</dbReference>
<dbReference type="PRINTS" id="PR00599">
    <property type="entry name" value="MAPEPTIDASE"/>
</dbReference>
<evidence type="ECO:0000256" key="4">
    <source>
        <dbReference type="ARBA" id="ARBA00022723"/>
    </source>
</evidence>
<dbReference type="Pfam" id="PF00557">
    <property type="entry name" value="Peptidase_M24"/>
    <property type="match status" value="1"/>
</dbReference>
<comment type="cofactor">
    <cofactor evidence="6">
        <name>Co(2+)</name>
        <dbReference type="ChEBI" id="CHEBI:48828"/>
    </cofactor>
    <cofactor evidence="6">
        <name>Zn(2+)</name>
        <dbReference type="ChEBI" id="CHEBI:29105"/>
    </cofactor>
    <cofactor evidence="6">
        <name>Mn(2+)</name>
        <dbReference type="ChEBI" id="CHEBI:29035"/>
    </cofactor>
    <cofactor evidence="6">
        <name>Fe(2+)</name>
        <dbReference type="ChEBI" id="CHEBI:29033"/>
    </cofactor>
    <text evidence="6">Binds 2 divalent metal cations per subunit. Has a high-affinity and a low affinity metal-binding site. The true nature of the physiological cofactor is under debate. The enzyme is active with cobalt, zinc, manganese or divalent iron ions. Most likely, methionine aminopeptidases function as mononuclear Fe(2+)-metalloproteases under physiological conditions, and the catalytically relevant metal-binding site has been assigned to the histidine-containing high-affinity site.</text>
</comment>
<sequence length="249" mass="27193">MIIIKSKHEVELLRDAGKIVAETHEIIRDAIKEGISTYELDQIAEKNITKYNAIPSFKGYGGFSGSICASLNEVVVHGIPSKDIILKNGDIISIDIGAFYKGYHGDAAKTHPVGEISENDKLLIDVTRQSFYEGIKHAVVGNRLSDISHAIEVYATRYGFSIVKDFVGHGVGKELHEEPQIPNYGPAGRGPRLQEGMVLAIEPMVNQGTYKVKVLGDGWTAVTLDGKKSAHYEHTIAITSEQPLLLTAL</sequence>
<dbReference type="InterPro" id="IPR002467">
    <property type="entry name" value="Pept_M24A_MAP1"/>
</dbReference>
<dbReference type="EC" id="3.4.11.18" evidence="6 7"/>
<dbReference type="PANTHER" id="PTHR43330">
    <property type="entry name" value="METHIONINE AMINOPEPTIDASE"/>
    <property type="match status" value="1"/>
</dbReference>
<feature type="binding site" evidence="6">
    <location>
        <position position="106"/>
    </location>
    <ligand>
        <name>a divalent metal cation</name>
        <dbReference type="ChEBI" id="CHEBI:60240"/>
        <label>2</label>
        <note>catalytic</note>
    </ligand>
</feature>